<sequence>MRFSMGMLDRMRAAFRGSSKRKGTGLELSRWASAPPRREVPALLAAYAEMPWLGTIVDTVGDAFADVTWRAFTRQDPTTRKSLVDVSLRRACGDVRRERLKSLVETGDAVELPDHPLLRLLADPNDYMTGRDFAKLFCLHYDLTGEFFAVVEELAGVPVGLWPVPPDCVLALPDLSKPKSERTYTVAAGGRTFLLPAASVIYVKRLNPADPLGRGIGIAYSLGDEVDTDEHAARFTKNAFFNNMLPGAVIAIEGFNESQAGPARAFKESLAREYGGPANAGRVMITSGRTTFARLDTPFRDMQLVDLRRFLMDFVRMVYRVPPEIVGDVTSSNKATSYAAREHLAEQATKPRAEVFLASMQKHLAPRFEDDVLLSYDSPVPADREHRLRVMGTLPSAFTFDEWRVEAGFKPHPERQGFAELLPGQKPNEPGETPTPVEGSSAEAHAEATKDG</sequence>
<name>Q1DD01_MYXXD</name>
<dbReference type="Proteomes" id="UP000002402">
    <property type="component" value="Chromosome"/>
</dbReference>
<reference evidence="2 3" key="1">
    <citation type="journal article" date="2006" name="Proc. Natl. Acad. Sci. U.S.A.">
        <title>Evolution of sensory complexity recorded in a myxobacterial genome.</title>
        <authorList>
            <person name="Goldman B.S."/>
            <person name="Nierman W.C."/>
            <person name="Kaiser D."/>
            <person name="Slater S.C."/>
            <person name="Durkin A.S."/>
            <person name="Eisen J.A."/>
            <person name="Ronning C.M."/>
            <person name="Barbazuk W.B."/>
            <person name="Blanchard M."/>
            <person name="Field C."/>
            <person name="Halling C."/>
            <person name="Hinkle G."/>
            <person name="Iartchuk O."/>
            <person name="Kim H.S."/>
            <person name="Mackenzie C."/>
            <person name="Madupu R."/>
            <person name="Miller N."/>
            <person name="Shvartsbeyn A."/>
            <person name="Sullivan S.A."/>
            <person name="Vaudin M."/>
            <person name="Wiegand R."/>
            <person name="Kaplan H.B."/>
        </authorList>
    </citation>
    <scope>NUCLEOTIDE SEQUENCE [LARGE SCALE GENOMIC DNA]</scope>
    <source>
        <strain evidence="3">DK1622</strain>
    </source>
</reference>
<dbReference type="InterPro" id="IPR006944">
    <property type="entry name" value="Phage/GTA_portal"/>
</dbReference>
<dbReference type="KEGG" id="mxa:MXAN_1213"/>
<protein>
    <recommendedName>
        <fullName evidence="4">Phage portal protein</fullName>
    </recommendedName>
</protein>
<evidence type="ECO:0000313" key="3">
    <source>
        <dbReference type="Proteomes" id="UP000002402"/>
    </source>
</evidence>
<dbReference type="Pfam" id="PF04860">
    <property type="entry name" value="Phage_portal"/>
    <property type="match status" value="1"/>
</dbReference>
<dbReference type="HOGENOM" id="CLU_642241_0_0_7"/>
<feature type="region of interest" description="Disordered" evidence="1">
    <location>
        <begin position="412"/>
        <end position="452"/>
    </location>
</feature>
<proteinExistence type="predicted"/>
<organism evidence="2 3">
    <name type="scientific">Myxococcus xanthus (strain DK1622)</name>
    <dbReference type="NCBI Taxonomy" id="246197"/>
    <lineage>
        <taxon>Bacteria</taxon>
        <taxon>Pseudomonadati</taxon>
        <taxon>Myxococcota</taxon>
        <taxon>Myxococcia</taxon>
        <taxon>Myxococcales</taxon>
        <taxon>Cystobacterineae</taxon>
        <taxon>Myxococcaceae</taxon>
        <taxon>Myxococcus</taxon>
    </lineage>
</organism>
<evidence type="ECO:0000313" key="2">
    <source>
        <dbReference type="EMBL" id="ABF88736.1"/>
    </source>
</evidence>
<dbReference type="AlphaFoldDB" id="Q1DD01"/>
<evidence type="ECO:0000256" key="1">
    <source>
        <dbReference type="SAM" id="MobiDB-lite"/>
    </source>
</evidence>
<gene>
    <name evidence="2" type="ordered locus">MXAN_1213</name>
</gene>
<accession>Q1DD01</accession>
<keyword evidence="3" id="KW-1185">Reference proteome</keyword>
<dbReference type="eggNOG" id="COG4695">
    <property type="taxonomic scope" value="Bacteria"/>
</dbReference>
<dbReference type="EMBL" id="CP000113">
    <property type="protein sequence ID" value="ABF88736.1"/>
    <property type="molecule type" value="Genomic_DNA"/>
</dbReference>
<evidence type="ECO:0008006" key="4">
    <source>
        <dbReference type="Google" id="ProtNLM"/>
    </source>
</evidence>
<dbReference type="STRING" id="246197.MXAN_1213"/>
<dbReference type="EnsemblBacteria" id="ABF88736">
    <property type="protein sequence ID" value="ABF88736"/>
    <property type="gene ID" value="MXAN_1213"/>
</dbReference>